<reference evidence="3" key="1">
    <citation type="submission" date="2010-08" db="EMBL/GenBank/DDBJ databases">
        <title>Genome sequence of Parvularcula bermudensis HTCC2503.</title>
        <authorList>
            <person name="Kang D.-M."/>
            <person name="Oh H.-M."/>
            <person name="Cho J.-C."/>
        </authorList>
    </citation>
    <scope>NUCLEOTIDE SEQUENCE [LARGE SCALE GENOMIC DNA]</scope>
    <source>
        <strain evidence="3">ATCC BAA-594 / HTCC2503 / KCTC 12087</strain>
    </source>
</reference>
<dbReference type="GO" id="GO:0016301">
    <property type="term" value="F:kinase activity"/>
    <property type="evidence" value="ECO:0007669"/>
    <property type="project" value="InterPro"/>
</dbReference>
<dbReference type="AlphaFoldDB" id="E0TEX8"/>
<sequence length="284" mass="30724">MIYGFINPLAGSVPADAEAQLAAALADIGHAEHRISAPDPDQLLSAIQDTEFETNDVAIIWGGDGTIAGALHILRERDVMILPLPGGTMNVVHKTVHGENVDWRECLSEALRAKTIYDLPAGCIEDHLFFVAAIAGQMSKLVHSREALRDGEIIRAMRTLGDVQAFDLSRSLTISMTTVEGEKIKEKGVAATLFIATADRRAVFEVGIIDPQNSFDLLTTAAEAAMMGWRDAPHVKFFRATDIEVRSDTGEAIPVTLDGEARDLRSPARFNALDQGGRVLSARP</sequence>
<proteinExistence type="predicted"/>
<dbReference type="InterPro" id="IPR017438">
    <property type="entry name" value="ATP-NAD_kinase_N"/>
</dbReference>
<gene>
    <name evidence="2" type="ordered locus">PB2503_10094</name>
</gene>
<dbReference type="InterPro" id="IPR001206">
    <property type="entry name" value="Diacylglycerol_kinase_cat_dom"/>
</dbReference>
<dbReference type="OrthoDB" id="7199213at2"/>
<dbReference type="HOGENOM" id="CLU_045532_5_2_5"/>
<dbReference type="Gene3D" id="3.40.50.10330">
    <property type="entry name" value="Probable inorganic polyphosphate/atp-NAD kinase, domain 1"/>
    <property type="match status" value="1"/>
</dbReference>
<dbReference type="SUPFAM" id="SSF111331">
    <property type="entry name" value="NAD kinase/diacylglycerol kinase-like"/>
    <property type="match status" value="1"/>
</dbReference>
<dbReference type="Gene3D" id="2.60.200.40">
    <property type="match status" value="1"/>
</dbReference>
<dbReference type="STRING" id="314260.PB2503_10094"/>
<dbReference type="Pfam" id="PF00781">
    <property type="entry name" value="DAGK_cat"/>
    <property type="match status" value="1"/>
</dbReference>
<organism evidence="2 3">
    <name type="scientific">Parvularcula bermudensis (strain ATCC BAA-594 / HTCC2503 / KCTC 12087)</name>
    <dbReference type="NCBI Taxonomy" id="314260"/>
    <lineage>
        <taxon>Bacteria</taxon>
        <taxon>Pseudomonadati</taxon>
        <taxon>Pseudomonadota</taxon>
        <taxon>Alphaproteobacteria</taxon>
        <taxon>Parvularculales</taxon>
        <taxon>Parvularculaceae</taxon>
        <taxon>Parvularcula</taxon>
    </lineage>
</organism>
<evidence type="ECO:0000259" key="1">
    <source>
        <dbReference type="Pfam" id="PF00781"/>
    </source>
</evidence>
<reference evidence="2 3" key="2">
    <citation type="journal article" date="2011" name="J. Bacteriol.">
        <title>Complete genome sequence of strain HTCC2503T of Parvularcula bermudensis, the type species of the order "Parvularculales" in the class Alphaproteobacteria.</title>
        <authorList>
            <person name="Oh H.M."/>
            <person name="Kang I."/>
            <person name="Vergin K.L."/>
            <person name="Kang D."/>
            <person name="Rhee K.H."/>
            <person name="Giovannoni S.J."/>
            <person name="Cho J.C."/>
        </authorList>
    </citation>
    <scope>NUCLEOTIDE SEQUENCE [LARGE SCALE GENOMIC DNA]</scope>
    <source>
        <strain evidence="3">ATCC BAA-594 / HTCC2503 / KCTC 12087</strain>
    </source>
</reference>
<dbReference type="InterPro" id="IPR016064">
    <property type="entry name" value="NAD/diacylglycerol_kinase_sf"/>
</dbReference>
<dbReference type="EMBL" id="CP002156">
    <property type="protein sequence ID" value="ADM10071.1"/>
    <property type="molecule type" value="Genomic_DNA"/>
</dbReference>
<dbReference type="Proteomes" id="UP000001302">
    <property type="component" value="Chromosome"/>
</dbReference>
<dbReference type="RefSeq" id="WP_013301045.1">
    <property type="nucleotide sequence ID" value="NC_014414.1"/>
</dbReference>
<protein>
    <recommendedName>
        <fullName evidence="1">DAGKc domain-containing protein</fullName>
    </recommendedName>
</protein>
<name>E0TEX8_PARBH</name>
<dbReference type="KEGG" id="pbr:PB2503_10094"/>
<evidence type="ECO:0000313" key="2">
    <source>
        <dbReference type="EMBL" id="ADM10071.1"/>
    </source>
</evidence>
<accession>E0TEX8</accession>
<keyword evidence="3" id="KW-1185">Reference proteome</keyword>
<dbReference type="eggNOG" id="COG1597">
    <property type="taxonomic scope" value="Bacteria"/>
</dbReference>
<feature type="domain" description="DAGKc" evidence="1">
    <location>
        <begin position="5"/>
        <end position="113"/>
    </location>
</feature>
<evidence type="ECO:0000313" key="3">
    <source>
        <dbReference type="Proteomes" id="UP000001302"/>
    </source>
</evidence>